<evidence type="ECO:0000313" key="2">
    <source>
        <dbReference type="Proteomes" id="UP001152795"/>
    </source>
</evidence>
<dbReference type="EMBL" id="CACRXK020014800">
    <property type="protein sequence ID" value="CAB4027438.1"/>
    <property type="molecule type" value="Genomic_DNA"/>
</dbReference>
<gene>
    <name evidence="1" type="ORF">PACLA_8A068372</name>
</gene>
<evidence type="ECO:0000313" key="1">
    <source>
        <dbReference type="EMBL" id="CAB4027438.1"/>
    </source>
</evidence>
<proteinExistence type="predicted"/>
<dbReference type="Proteomes" id="UP001152795">
    <property type="component" value="Unassembled WGS sequence"/>
</dbReference>
<reference evidence="1" key="1">
    <citation type="submission" date="2020-04" db="EMBL/GenBank/DDBJ databases">
        <authorList>
            <person name="Alioto T."/>
            <person name="Alioto T."/>
            <person name="Gomez Garrido J."/>
        </authorList>
    </citation>
    <scope>NUCLEOTIDE SEQUENCE</scope>
    <source>
        <strain evidence="1">A484AB</strain>
    </source>
</reference>
<protein>
    <submittedName>
        <fullName evidence="1">Uncharacterized protein</fullName>
    </submittedName>
</protein>
<dbReference type="AlphaFoldDB" id="A0A6S7JA08"/>
<name>A0A6S7JA08_PARCT</name>
<keyword evidence="2" id="KW-1185">Reference proteome</keyword>
<accession>A0A6S7JA08</accession>
<organism evidence="1 2">
    <name type="scientific">Paramuricea clavata</name>
    <name type="common">Red gorgonian</name>
    <name type="synonym">Violescent sea-whip</name>
    <dbReference type="NCBI Taxonomy" id="317549"/>
    <lineage>
        <taxon>Eukaryota</taxon>
        <taxon>Metazoa</taxon>
        <taxon>Cnidaria</taxon>
        <taxon>Anthozoa</taxon>
        <taxon>Octocorallia</taxon>
        <taxon>Malacalcyonacea</taxon>
        <taxon>Plexauridae</taxon>
        <taxon>Paramuricea</taxon>
    </lineage>
</organism>
<sequence>MAKKFALTFFLVSLIVLASAVGEGPRKKRHYVNLWGTQSRYQCPYGYNCQSDYSCLCTDVYSGQFGYNRGLKCRTISWKTVYKQCV</sequence>
<comment type="caution">
    <text evidence="1">The sequence shown here is derived from an EMBL/GenBank/DDBJ whole genome shotgun (WGS) entry which is preliminary data.</text>
</comment>